<reference evidence="1 2" key="1">
    <citation type="submission" date="2024-09" db="EMBL/GenBank/DDBJ databases">
        <authorList>
            <person name="Sun Q."/>
            <person name="Mori K."/>
        </authorList>
    </citation>
    <scope>NUCLEOTIDE SEQUENCE [LARGE SCALE GENOMIC DNA]</scope>
    <source>
        <strain evidence="1 2">KCTC 23076</strain>
    </source>
</reference>
<proteinExistence type="predicted"/>
<name>A0ABV6RP16_9GAMM</name>
<dbReference type="RefSeq" id="WP_386668072.1">
    <property type="nucleotide sequence ID" value="NZ_JBHLTG010000002.1"/>
</dbReference>
<dbReference type="Proteomes" id="UP001589896">
    <property type="component" value="Unassembled WGS sequence"/>
</dbReference>
<sequence length="74" mass="8357">MSEVAASWYNILRASTDGFTATVTFISNSKKSKWRARYEFDEKTGDFVAYVSYYGAGVGFGRDTQERVRAVLAR</sequence>
<accession>A0ABV6RP16</accession>
<evidence type="ECO:0000313" key="2">
    <source>
        <dbReference type="Proteomes" id="UP001589896"/>
    </source>
</evidence>
<evidence type="ECO:0000313" key="1">
    <source>
        <dbReference type="EMBL" id="MFC0678324.1"/>
    </source>
</evidence>
<dbReference type="EMBL" id="JBHLTG010000002">
    <property type="protein sequence ID" value="MFC0678324.1"/>
    <property type="molecule type" value="Genomic_DNA"/>
</dbReference>
<protein>
    <submittedName>
        <fullName evidence="1">Uncharacterized protein</fullName>
    </submittedName>
</protein>
<organism evidence="1 2">
    <name type="scientific">Lysobacter korlensis</name>
    <dbReference type="NCBI Taxonomy" id="553636"/>
    <lineage>
        <taxon>Bacteria</taxon>
        <taxon>Pseudomonadati</taxon>
        <taxon>Pseudomonadota</taxon>
        <taxon>Gammaproteobacteria</taxon>
        <taxon>Lysobacterales</taxon>
        <taxon>Lysobacteraceae</taxon>
        <taxon>Lysobacter</taxon>
    </lineage>
</organism>
<comment type="caution">
    <text evidence="1">The sequence shown here is derived from an EMBL/GenBank/DDBJ whole genome shotgun (WGS) entry which is preliminary data.</text>
</comment>
<keyword evidence="2" id="KW-1185">Reference proteome</keyword>
<gene>
    <name evidence="1" type="ORF">ACFFGH_10780</name>
</gene>